<evidence type="ECO:0000313" key="2">
    <source>
        <dbReference type="EMBL" id="CBH96792.1"/>
    </source>
</evidence>
<feature type="domain" description="Carrier" evidence="1">
    <location>
        <begin position="1"/>
        <end position="81"/>
    </location>
</feature>
<gene>
    <name evidence="2" type="ORF">CARN2_2508</name>
</gene>
<evidence type="ECO:0000259" key="1">
    <source>
        <dbReference type="PROSITE" id="PS50075"/>
    </source>
</evidence>
<dbReference type="InterPro" id="IPR036736">
    <property type="entry name" value="ACP-like_sf"/>
</dbReference>
<protein>
    <submittedName>
        <fullName evidence="2">Putative Acyl carrier protein</fullName>
    </submittedName>
</protein>
<organism evidence="2">
    <name type="scientific">mine drainage metagenome</name>
    <dbReference type="NCBI Taxonomy" id="410659"/>
    <lineage>
        <taxon>unclassified sequences</taxon>
        <taxon>metagenomes</taxon>
        <taxon>ecological metagenomes</taxon>
    </lineage>
</organism>
<accession>E6PPE0</accession>
<dbReference type="PROSITE" id="PS50075">
    <property type="entry name" value="CARRIER"/>
    <property type="match status" value="1"/>
</dbReference>
<comment type="caution">
    <text evidence="2">The sequence shown here is derived from an EMBL/GenBank/DDBJ whole genome shotgun (WGS) entry which is preliminary data.</text>
</comment>
<name>E6PPE0_9ZZZZ</name>
<proteinExistence type="predicted"/>
<reference evidence="2" key="1">
    <citation type="submission" date="2009-10" db="EMBL/GenBank/DDBJ databases">
        <title>Diversity of trophic interactions inside an arsenic-rich microbial ecosystem.</title>
        <authorList>
            <person name="Bertin P.N."/>
            <person name="Heinrich-Salmeron A."/>
            <person name="Pelletier E."/>
            <person name="Goulhen-Chollet F."/>
            <person name="Arsene-Ploetze F."/>
            <person name="Gallien S."/>
            <person name="Calteau A."/>
            <person name="Vallenet D."/>
            <person name="Casiot C."/>
            <person name="Chane-Woon-Ming B."/>
            <person name="Giloteaux L."/>
            <person name="Barakat M."/>
            <person name="Bonnefoy V."/>
            <person name="Bruneel O."/>
            <person name="Chandler M."/>
            <person name="Cleiss J."/>
            <person name="Duran R."/>
            <person name="Elbaz-Poulichet F."/>
            <person name="Fonknechten N."/>
            <person name="Lauga B."/>
            <person name="Mornico D."/>
            <person name="Ortet P."/>
            <person name="Schaeffer C."/>
            <person name="Siguier P."/>
            <person name="Alexander Thil Smith A."/>
            <person name="Van Dorsselaer A."/>
            <person name="Weissenbach J."/>
            <person name="Medigue C."/>
            <person name="Le Paslier D."/>
        </authorList>
    </citation>
    <scope>NUCLEOTIDE SEQUENCE</scope>
</reference>
<dbReference type="EMBL" id="CABM01000031">
    <property type="protein sequence ID" value="CBH96792.1"/>
    <property type="molecule type" value="Genomic_DNA"/>
</dbReference>
<dbReference type="SUPFAM" id="SSF47336">
    <property type="entry name" value="ACP-like"/>
    <property type="match status" value="1"/>
</dbReference>
<dbReference type="InterPro" id="IPR009081">
    <property type="entry name" value="PP-bd_ACP"/>
</dbReference>
<dbReference type="Gene3D" id="1.10.1200.10">
    <property type="entry name" value="ACP-like"/>
    <property type="match status" value="1"/>
</dbReference>
<sequence>MSTTKYQVRRYINDNFIMGSGGTPFTDADSLLDLHIVDSTGILELILFLEETFGIQVLDAEMVPENLDSLNAIEAYVQRKHQAKVAA</sequence>
<dbReference type="AlphaFoldDB" id="E6PPE0"/>